<evidence type="ECO:0000259" key="9">
    <source>
        <dbReference type="PROSITE" id="PS50262"/>
    </source>
</evidence>
<dbReference type="InterPro" id="IPR000276">
    <property type="entry name" value="GPCR_Rhodpsn"/>
</dbReference>
<evidence type="ECO:0000313" key="10">
    <source>
        <dbReference type="EMBL" id="VDO79512.1"/>
    </source>
</evidence>
<dbReference type="OrthoDB" id="9046662at2759"/>
<dbReference type="AlphaFoldDB" id="A0A183FNQ8"/>
<evidence type="ECO:0000256" key="5">
    <source>
        <dbReference type="ARBA" id="ARBA00023136"/>
    </source>
</evidence>
<feature type="transmembrane region" description="Helical" evidence="8">
    <location>
        <begin position="53"/>
        <end position="76"/>
    </location>
</feature>
<name>A0A183FNQ8_HELPZ</name>
<dbReference type="PROSITE" id="PS50262">
    <property type="entry name" value="G_PROTEIN_RECEP_F1_2"/>
    <property type="match status" value="1"/>
</dbReference>
<dbReference type="InterPro" id="IPR017452">
    <property type="entry name" value="GPCR_Rhodpsn_7TM"/>
</dbReference>
<evidence type="ECO:0000256" key="3">
    <source>
        <dbReference type="ARBA" id="ARBA00022989"/>
    </source>
</evidence>
<dbReference type="GO" id="GO:0005886">
    <property type="term" value="C:plasma membrane"/>
    <property type="evidence" value="ECO:0007669"/>
    <property type="project" value="TreeGrafter"/>
</dbReference>
<comment type="subcellular location">
    <subcellularLocation>
        <location evidence="1">Membrane</location>
        <topology evidence="1">Multi-pass membrane protein</topology>
    </subcellularLocation>
</comment>
<keyword evidence="11" id="KW-1185">Reference proteome</keyword>
<keyword evidence="2 8" id="KW-0812">Transmembrane</keyword>
<dbReference type="PANTHER" id="PTHR24235">
    <property type="entry name" value="NEUROPEPTIDE Y RECEPTOR"/>
    <property type="match status" value="1"/>
</dbReference>
<protein>
    <submittedName>
        <fullName evidence="12">G_PROTEIN_RECEP_F1_2 domain-containing protein</fullName>
    </submittedName>
</protein>
<evidence type="ECO:0000313" key="11">
    <source>
        <dbReference type="Proteomes" id="UP000050761"/>
    </source>
</evidence>
<sequence>MEKCTVYTDTVKDPSLETPVIIGFSVLYRLCNNVCVALLSSNPLIAIKLVEILYLYFSIEFVLGITGNIGVIFFTFGNRKLQTVQNMFILNLALADLIVCIFSLPLTPITSIYKNWYFGDQMCHSLPWIQVGIFHFLSCPVIGLFPRHSFAI</sequence>
<evidence type="ECO:0000256" key="1">
    <source>
        <dbReference type="ARBA" id="ARBA00004141"/>
    </source>
</evidence>
<feature type="transmembrane region" description="Helical" evidence="8">
    <location>
        <begin position="126"/>
        <end position="145"/>
    </location>
</feature>
<evidence type="ECO:0000256" key="4">
    <source>
        <dbReference type="ARBA" id="ARBA00023040"/>
    </source>
</evidence>
<dbReference type="Proteomes" id="UP000050761">
    <property type="component" value="Unassembled WGS sequence"/>
</dbReference>
<dbReference type="WBParaSite" id="HPBE_0000916501-mRNA-1">
    <property type="protein sequence ID" value="HPBE_0000916501-mRNA-1"/>
    <property type="gene ID" value="HPBE_0000916501"/>
</dbReference>
<dbReference type="GO" id="GO:0042923">
    <property type="term" value="F:neuropeptide binding"/>
    <property type="evidence" value="ECO:0007669"/>
    <property type="project" value="TreeGrafter"/>
</dbReference>
<keyword evidence="7" id="KW-0807">Transducer</keyword>
<evidence type="ECO:0000256" key="6">
    <source>
        <dbReference type="ARBA" id="ARBA00023170"/>
    </source>
</evidence>
<evidence type="ECO:0000313" key="12">
    <source>
        <dbReference type="WBParaSite" id="HPBE_0000916501-mRNA-1"/>
    </source>
</evidence>
<gene>
    <name evidence="10" type="ORF">HPBE_LOCUS9166</name>
</gene>
<dbReference type="PRINTS" id="PR00237">
    <property type="entry name" value="GPCRRHODOPSN"/>
</dbReference>
<dbReference type="GO" id="GO:0043005">
    <property type="term" value="C:neuron projection"/>
    <property type="evidence" value="ECO:0007669"/>
    <property type="project" value="TreeGrafter"/>
</dbReference>
<dbReference type="SUPFAM" id="SSF81321">
    <property type="entry name" value="Family A G protein-coupled receptor-like"/>
    <property type="match status" value="1"/>
</dbReference>
<evidence type="ECO:0000256" key="8">
    <source>
        <dbReference type="SAM" id="Phobius"/>
    </source>
</evidence>
<proteinExistence type="predicted"/>
<keyword evidence="6" id="KW-0675">Receptor</keyword>
<dbReference type="Gene3D" id="1.20.1070.10">
    <property type="entry name" value="Rhodopsin 7-helix transmembrane proteins"/>
    <property type="match status" value="1"/>
</dbReference>
<reference evidence="12" key="2">
    <citation type="submission" date="2019-09" db="UniProtKB">
        <authorList>
            <consortium name="WormBaseParasite"/>
        </authorList>
    </citation>
    <scope>IDENTIFICATION</scope>
</reference>
<keyword evidence="3 8" id="KW-1133">Transmembrane helix</keyword>
<organism evidence="11 12">
    <name type="scientific">Heligmosomoides polygyrus</name>
    <name type="common">Parasitic roundworm</name>
    <dbReference type="NCBI Taxonomy" id="6339"/>
    <lineage>
        <taxon>Eukaryota</taxon>
        <taxon>Metazoa</taxon>
        <taxon>Ecdysozoa</taxon>
        <taxon>Nematoda</taxon>
        <taxon>Chromadorea</taxon>
        <taxon>Rhabditida</taxon>
        <taxon>Rhabditina</taxon>
        <taxon>Rhabditomorpha</taxon>
        <taxon>Strongyloidea</taxon>
        <taxon>Heligmosomidae</taxon>
        <taxon>Heligmosomoides</taxon>
    </lineage>
</organism>
<keyword evidence="4" id="KW-0297">G-protein coupled receptor</keyword>
<dbReference type="GO" id="GO:0008188">
    <property type="term" value="F:neuropeptide receptor activity"/>
    <property type="evidence" value="ECO:0007669"/>
    <property type="project" value="TreeGrafter"/>
</dbReference>
<evidence type="ECO:0000256" key="7">
    <source>
        <dbReference type="ARBA" id="ARBA00023224"/>
    </source>
</evidence>
<keyword evidence="5 8" id="KW-0472">Membrane</keyword>
<dbReference type="Pfam" id="PF00001">
    <property type="entry name" value="7tm_1"/>
    <property type="match status" value="1"/>
</dbReference>
<accession>A0A183FNQ8</accession>
<accession>A0A3P8C636</accession>
<feature type="transmembrane region" description="Helical" evidence="8">
    <location>
        <begin position="88"/>
        <end position="106"/>
    </location>
</feature>
<dbReference type="EMBL" id="UZAH01026364">
    <property type="protein sequence ID" value="VDO79512.1"/>
    <property type="molecule type" value="Genomic_DNA"/>
</dbReference>
<reference evidence="10 11" key="1">
    <citation type="submission" date="2018-11" db="EMBL/GenBank/DDBJ databases">
        <authorList>
            <consortium name="Pathogen Informatics"/>
        </authorList>
    </citation>
    <scope>NUCLEOTIDE SEQUENCE [LARGE SCALE GENOMIC DNA]</scope>
</reference>
<evidence type="ECO:0000256" key="2">
    <source>
        <dbReference type="ARBA" id="ARBA00022692"/>
    </source>
</evidence>
<feature type="domain" description="G-protein coupled receptors family 1 profile" evidence="9">
    <location>
        <begin position="67"/>
        <end position="123"/>
    </location>
</feature>
<dbReference type="PANTHER" id="PTHR24235:SF27">
    <property type="entry name" value="NEUROPEPTIDE RECEPTOR NPR-1"/>
    <property type="match status" value="1"/>
</dbReference>